<dbReference type="EMBL" id="LT671821">
    <property type="protein sequence ID" value="SHO75673.1"/>
    <property type="molecule type" value="Genomic_DNA"/>
</dbReference>
<proteinExistence type="predicted"/>
<dbReference type="OrthoDB" id="1259151at2759"/>
<reference evidence="2" key="1">
    <citation type="journal article" date="2017" name="Nucleic Acids Res.">
        <title>Proteogenomics produces comprehensive and highly accurate protein-coding gene annotation in a complete genome assembly of Malassezia sympodialis.</title>
        <authorList>
            <person name="Zhu Y."/>
            <person name="Engstroem P.G."/>
            <person name="Tellgren-Roth C."/>
            <person name="Baudo C.D."/>
            <person name="Kennell J.C."/>
            <person name="Sun S."/>
            <person name="Billmyre R.B."/>
            <person name="Schroeder M.S."/>
            <person name="Andersson A."/>
            <person name="Holm T."/>
            <person name="Sigurgeirsson B."/>
            <person name="Wu G."/>
            <person name="Sankaranarayanan S.R."/>
            <person name="Siddharthan R."/>
            <person name="Sanyal K."/>
            <person name="Lundeberg J."/>
            <person name="Nystedt B."/>
            <person name="Boekhout T."/>
            <person name="Dawson T.L. Jr."/>
            <person name="Heitman J."/>
            <person name="Scheynius A."/>
            <person name="Lehtioe J."/>
        </authorList>
    </citation>
    <scope>NUCLEOTIDE SEQUENCE [LARGE SCALE GENOMIC DNA]</scope>
    <source>
        <strain evidence="2">ATCC 42132</strain>
    </source>
</reference>
<dbReference type="OMA" id="LKLWFME"/>
<sequence>MATVNEPLRGARIATLRTWPQERIIMSCSGCHVQVEIPTATRSLGGHGTILLTDRRLVFLHRDAGSVLDTLQVPLHRLGTGQYKIPLWRAPTWQAQVVYSLDDDTHHLGTLTIRFLQGGGAAFQQSCAHTQAQWDVNRRQEACLPPYEPPMGIEEDAPPHYDTVAGDQ</sequence>
<dbReference type="Proteomes" id="UP000186303">
    <property type="component" value="Chromosome 1"/>
</dbReference>
<protein>
    <recommendedName>
        <fullName evidence="3">GRAM domain-containing protein</fullName>
    </recommendedName>
</protein>
<dbReference type="AlphaFoldDB" id="A0A1M7ZZR2"/>
<evidence type="ECO:0008006" key="3">
    <source>
        <dbReference type="Google" id="ProtNLM"/>
    </source>
</evidence>
<name>A0A1M7ZZR2_MALS4</name>
<accession>A0A1M7ZZR2</accession>
<keyword evidence="2" id="KW-1185">Reference proteome</keyword>
<evidence type="ECO:0000313" key="2">
    <source>
        <dbReference type="Proteomes" id="UP000186303"/>
    </source>
</evidence>
<organism evidence="1 2">
    <name type="scientific">Malassezia sympodialis (strain ATCC 42132)</name>
    <name type="common">Atopic eczema-associated yeast</name>
    <dbReference type="NCBI Taxonomy" id="1230383"/>
    <lineage>
        <taxon>Eukaryota</taxon>
        <taxon>Fungi</taxon>
        <taxon>Dikarya</taxon>
        <taxon>Basidiomycota</taxon>
        <taxon>Ustilaginomycotina</taxon>
        <taxon>Malasseziomycetes</taxon>
        <taxon>Malasseziales</taxon>
        <taxon>Malasseziaceae</taxon>
        <taxon>Malassezia</taxon>
    </lineage>
</organism>
<dbReference type="VEuPathDB" id="FungiDB:MSYG_0005"/>
<dbReference type="STRING" id="1230383.A0A1M7ZZR2"/>
<evidence type="ECO:0000313" key="1">
    <source>
        <dbReference type="EMBL" id="SHO75673.1"/>
    </source>
</evidence>
<gene>
    <name evidence="1" type="ORF">MSYG_0005</name>
</gene>